<dbReference type="GeneID" id="102803511"/>
<evidence type="ECO:0000256" key="5">
    <source>
        <dbReference type="ARBA" id="ARBA00022857"/>
    </source>
</evidence>
<dbReference type="RefSeq" id="XP_006811113.1">
    <property type="nucleotide sequence ID" value="XM_006811050.1"/>
</dbReference>
<dbReference type="SUPFAM" id="SSF48403">
    <property type="entry name" value="Ankyrin repeat"/>
    <property type="match status" value="1"/>
</dbReference>
<feature type="repeat" description="ANK" evidence="15">
    <location>
        <begin position="35"/>
        <end position="67"/>
    </location>
</feature>
<evidence type="ECO:0000256" key="15">
    <source>
        <dbReference type="PROSITE-ProRule" id="PRU00023"/>
    </source>
</evidence>
<keyword evidence="7" id="KW-0560">Oxidoreductase</keyword>
<name>A0ABM0LTM2_SACKO</name>
<reference evidence="18" key="1">
    <citation type="submission" date="2025-08" db="UniProtKB">
        <authorList>
            <consortium name="RefSeq"/>
        </authorList>
    </citation>
    <scope>IDENTIFICATION</scope>
    <source>
        <tissue evidence="18">Testes</tissue>
    </source>
</reference>
<keyword evidence="4" id="KW-0276">Fatty acid metabolism</keyword>
<keyword evidence="8" id="KW-0443">Lipid metabolism</keyword>
<evidence type="ECO:0000256" key="10">
    <source>
        <dbReference type="ARBA" id="ARBA00023160"/>
    </source>
</evidence>
<feature type="non-terminal residue" evidence="18">
    <location>
        <position position="1"/>
    </location>
</feature>
<evidence type="ECO:0000256" key="12">
    <source>
        <dbReference type="ARBA" id="ARBA00041058"/>
    </source>
</evidence>
<feature type="repeat" description="ANK" evidence="15">
    <location>
        <begin position="68"/>
        <end position="101"/>
    </location>
</feature>
<sequence>NKWNCLHAACFSGSNEAVKYFLDKNYFGLEDKDKLGRTALAIASIEGHVEVVKTLISSGALINTKDEEDETPLTLACGFGRSLEVVKDLLLSGAFIEAKDKDHFKSEDFRGNPAFLDLVGLKQIKRLKPEAAPIYHLANSEMMSMSVTGARDTNERQEKTQMVVLIDNLVKKQKTYLSQTITFQIKSQTYRTVDVQADFQKTAITLPYIVDENSVLVKMIAAPVNPADINTIQGVYPIKPSLPAVGGFEGVGIVQEIGKQVTKLLPGDVVIPGVNGIGTWCSHTVQNENDWLKIPPGTPTLFAATLRVNNCTAYRMLKDFARLEAGDVVIQNAANSGCGQAAIQIAAARGIKTINIVSQASDFDDVCQHLKDLGATEVISDFSAQKGDIKQLLEDHGKPRLALNAVGG</sequence>
<dbReference type="InterPro" id="IPR013154">
    <property type="entry name" value="ADH-like_N"/>
</dbReference>
<evidence type="ECO:0000256" key="6">
    <source>
        <dbReference type="ARBA" id="ARBA00022946"/>
    </source>
</evidence>
<evidence type="ECO:0000313" key="18">
    <source>
        <dbReference type="RefSeq" id="XP_006811113.1"/>
    </source>
</evidence>
<dbReference type="CDD" id="cd08290">
    <property type="entry name" value="ETR"/>
    <property type="match status" value="1"/>
</dbReference>
<gene>
    <name evidence="18" type="primary">LOC102803511</name>
</gene>
<dbReference type="SMART" id="SM00829">
    <property type="entry name" value="PKS_ER"/>
    <property type="match status" value="1"/>
</dbReference>
<dbReference type="Pfam" id="PF08240">
    <property type="entry name" value="ADH_N"/>
    <property type="match status" value="1"/>
</dbReference>
<dbReference type="Gene3D" id="3.40.50.720">
    <property type="entry name" value="NAD(P)-binding Rossmann-like Domain"/>
    <property type="match status" value="1"/>
</dbReference>
<evidence type="ECO:0000259" key="16">
    <source>
        <dbReference type="SMART" id="SM00829"/>
    </source>
</evidence>
<dbReference type="Pfam" id="PF12796">
    <property type="entry name" value="Ank_2"/>
    <property type="match status" value="1"/>
</dbReference>
<dbReference type="SUPFAM" id="SSF50129">
    <property type="entry name" value="GroES-like"/>
    <property type="match status" value="1"/>
</dbReference>
<evidence type="ECO:0000256" key="4">
    <source>
        <dbReference type="ARBA" id="ARBA00022832"/>
    </source>
</evidence>
<dbReference type="InterPro" id="IPR036770">
    <property type="entry name" value="Ankyrin_rpt-contain_sf"/>
</dbReference>
<feature type="domain" description="Enoyl reductase (ER)" evidence="16">
    <location>
        <begin position="197"/>
        <end position="408"/>
    </location>
</feature>
<evidence type="ECO:0000313" key="17">
    <source>
        <dbReference type="Proteomes" id="UP000694865"/>
    </source>
</evidence>
<evidence type="ECO:0000256" key="11">
    <source>
        <dbReference type="ARBA" id="ARBA00038963"/>
    </source>
</evidence>
<dbReference type="SMART" id="SM00248">
    <property type="entry name" value="ANK"/>
    <property type="match status" value="3"/>
</dbReference>
<evidence type="ECO:0000256" key="3">
    <source>
        <dbReference type="ARBA" id="ARBA00022516"/>
    </source>
</evidence>
<dbReference type="InterPro" id="IPR051034">
    <property type="entry name" value="Mito_Enoyl-ACP_Reductase"/>
</dbReference>
<evidence type="ECO:0000256" key="13">
    <source>
        <dbReference type="ARBA" id="ARBA00042123"/>
    </source>
</evidence>
<comment type="similarity">
    <text evidence="2">Belongs to the zinc-containing alcohol dehydrogenase family. Quinone oxidoreductase subfamily.</text>
</comment>
<comment type="subcellular location">
    <subcellularLocation>
        <location evidence="1">Mitochondrion</location>
    </subcellularLocation>
</comment>
<dbReference type="InterPro" id="IPR036291">
    <property type="entry name" value="NAD(P)-bd_dom_sf"/>
</dbReference>
<dbReference type="InterPro" id="IPR020843">
    <property type="entry name" value="ER"/>
</dbReference>
<dbReference type="Gene3D" id="3.90.180.10">
    <property type="entry name" value="Medium-chain alcohol dehydrogenases, catalytic domain"/>
    <property type="match status" value="1"/>
</dbReference>
<keyword evidence="17" id="KW-1185">Reference proteome</keyword>
<keyword evidence="5" id="KW-0521">NADP</keyword>
<evidence type="ECO:0000256" key="9">
    <source>
        <dbReference type="ARBA" id="ARBA00023128"/>
    </source>
</evidence>
<dbReference type="EC" id="1.3.1.104" evidence="11"/>
<proteinExistence type="inferred from homology"/>
<dbReference type="PANTHER" id="PTHR43981:SF2">
    <property type="entry name" value="ENOYL-[ACYL-CARRIER-PROTEIN] REDUCTASE, MITOCHONDRIAL"/>
    <property type="match status" value="1"/>
</dbReference>
<dbReference type="InterPro" id="IPR002110">
    <property type="entry name" value="Ankyrin_rpt"/>
</dbReference>
<evidence type="ECO:0000256" key="14">
    <source>
        <dbReference type="ARBA" id="ARBA00048843"/>
    </source>
</evidence>
<organism evidence="17 18">
    <name type="scientific">Saccoglossus kowalevskii</name>
    <name type="common">Acorn worm</name>
    <dbReference type="NCBI Taxonomy" id="10224"/>
    <lineage>
        <taxon>Eukaryota</taxon>
        <taxon>Metazoa</taxon>
        <taxon>Hemichordata</taxon>
        <taxon>Enteropneusta</taxon>
        <taxon>Harrimaniidae</taxon>
        <taxon>Saccoglossus</taxon>
    </lineage>
</organism>
<accession>A0ABM0LTM2</accession>
<evidence type="ECO:0000256" key="2">
    <source>
        <dbReference type="ARBA" id="ARBA00010371"/>
    </source>
</evidence>
<keyword evidence="6" id="KW-0809">Transit peptide</keyword>
<evidence type="ECO:0000256" key="1">
    <source>
        <dbReference type="ARBA" id="ARBA00004173"/>
    </source>
</evidence>
<dbReference type="PANTHER" id="PTHR43981">
    <property type="entry name" value="ENOYL-[ACYL-CARRIER-PROTEIN] REDUCTASE, MITOCHONDRIAL"/>
    <property type="match status" value="1"/>
</dbReference>
<evidence type="ECO:0000256" key="8">
    <source>
        <dbReference type="ARBA" id="ARBA00023098"/>
    </source>
</evidence>
<dbReference type="Gene3D" id="1.25.40.20">
    <property type="entry name" value="Ankyrin repeat-containing domain"/>
    <property type="match status" value="1"/>
</dbReference>
<comment type="catalytic activity">
    <reaction evidence="14">
        <text>a 2,3-saturated acyl-[ACP] + NADP(+) = a (2E)-enoyl-[ACP] + NADPH + H(+)</text>
        <dbReference type="Rhea" id="RHEA:22564"/>
        <dbReference type="Rhea" id="RHEA-COMP:9925"/>
        <dbReference type="Rhea" id="RHEA-COMP:9926"/>
        <dbReference type="ChEBI" id="CHEBI:15378"/>
        <dbReference type="ChEBI" id="CHEBI:57783"/>
        <dbReference type="ChEBI" id="CHEBI:58349"/>
        <dbReference type="ChEBI" id="CHEBI:78784"/>
        <dbReference type="ChEBI" id="CHEBI:78785"/>
        <dbReference type="EC" id="1.3.1.104"/>
    </reaction>
</comment>
<dbReference type="PROSITE" id="PS50088">
    <property type="entry name" value="ANK_REPEAT"/>
    <property type="match status" value="2"/>
</dbReference>
<keyword evidence="3" id="KW-0444">Lipid biosynthesis</keyword>
<keyword evidence="15" id="KW-0040">ANK repeat</keyword>
<dbReference type="PROSITE" id="PS50297">
    <property type="entry name" value="ANK_REP_REGION"/>
    <property type="match status" value="1"/>
</dbReference>
<dbReference type="InterPro" id="IPR011032">
    <property type="entry name" value="GroES-like_sf"/>
</dbReference>
<evidence type="ECO:0000256" key="7">
    <source>
        <dbReference type="ARBA" id="ARBA00023002"/>
    </source>
</evidence>
<dbReference type="SUPFAM" id="SSF51735">
    <property type="entry name" value="NAD(P)-binding Rossmann-fold domains"/>
    <property type="match status" value="1"/>
</dbReference>
<protein>
    <recommendedName>
        <fullName evidence="12">Enoyl-[acyl-carrier-protein] reductase, mitochondrial</fullName>
        <ecNumber evidence="11">1.3.1.104</ecNumber>
    </recommendedName>
    <alternativeName>
        <fullName evidence="13">2-enoyl thioester reductase</fullName>
    </alternativeName>
</protein>
<keyword evidence="10" id="KW-0275">Fatty acid biosynthesis</keyword>
<keyword evidence="9" id="KW-0496">Mitochondrion</keyword>
<dbReference type="Proteomes" id="UP000694865">
    <property type="component" value="Unplaced"/>
</dbReference>